<name>A0A845MFS9_9PROT</name>
<dbReference type="Pfam" id="PF16177">
    <property type="entry name" value="ACAS_N"/>
    <property type="match status" value="1"/>
</dbReference>
<dbReference type="GO" id="GO:0006085">
    <property type="term" value="P:acetyl-CoA biosynthetic process"/>
    <property type="evidence" value="ECO:0007669"/>
    <property type="project" value="TreeGrafter"/>
</dbReference>
<comment type="similarity">
    <text evidence="1">Belongs to the ATP-dependent AMP-binding enzyme family.</text>
</comment>
<dbReference type="SUPFAM" id="SSF56801">
    <property type="entry name" value="Acetyl-CoA synthetase-like"/>
    <property type="match status" value="1"/>
</dbReference>
<dbReference type="InterPro" id="IPR000873">
    <property type="entry name" value="AMP-dep_synth/lig_dom"/>
</dbReference>
<evidence type="ECO:0000259" key="8">
    <source>
        <dbReference type="Pfam" id="PF13193"/>
    </source>
</evidence>
<evidence type="ECO:0000313" key="11">
    <source>
        <dbReference type="Proteomes" id="UP000445696"/>
    </source>
</evidence>
<gene>
    <name evidence="10" type="ORF">GQF03_10170</name>
</gene>
<dbReference type="InterPro" id="IPR045851">
    <property type="entry name" value="AMP-bd_C_sf"/>
</dbReference>
<keyword evidence="5" id="KW-0067">ATP-binding</keyword>
<dbReference type="InterPro" id="IPR032387">
    <property type="entry name" value="ACAS_N"/>
</dbReference>
<dbReference type="RefSeq" id="WP_161339168.1">
    <property type="nucleotide sequence ID" value="NZ_JBHSDG010000004.1"/>
</dbReference>
<feature type="domain" description="AMP-binding enzyme C-terminal" evidence="8">
    <location>
        <begin position="532"/>
        <end position="610"/>
    </location>
</feature>
<dbReference type="Pfam" id="PF13193">
    <property type="entry name" value="AMP-binding_C"/>
    <property type="match status" value="1"/>
</dbReference>
<dbReference type="GO" id="GO:0003987">
    <property type="term" value="F:acetate-CoA ligase activity"/>
    <property type="evidence" value="ECO:0007669"/>
    <property type="project" value="UniProtKB-EC"/>
</dbReference>
<dbReference type="EC" id="6.2.1.1" evidence="2"/>
<organism evidence="10 11">
    <name type="scientific">Sneathiella chungangensis</name>
    <dbReference type="NCBI Taxonomy" id="1418234"/>
    <lineage>
        <taxon>Bacteria</taxon>
        <taxon>Pseudomonadati</taxon>
        <taxon>Pseudomonadota</taxon>
        <taxon>Alphaproteobacteria</taxon>
        <taxon>Sneathiellales</taxon>
        <taxon>Sneathiellaceae</taxon>
        <taxon>Sneathiella</taxon>
    </lineage>
</organism>
<dbReference type="PANTHER" id="PTHR24095">
    <property type="entry name" value="ACETYL-COENZYME A SYNTHETASE"/>
    <property type="match status" value="1"/>
</dbReference>
<evidence type="ECO:0000256" key="6">
    <source>
        <dbReference type="ARBA" id="ARBA00022990"/>
    </source>
</evidence>
<evidence type="ECO:0000259" key="7">
    <source>
        <dbReference type="Pfam" id="PF00501"/>
    </source>
</evidence>
<evidence type="ECO:0000259" key="9">
    <source>
        <dbReference type="Pfam" id="PF16177"/>
    </source>
</evidence>
<evidence type="ECO:0000313" key="10">
    <source>
        <dbReference type="EMBL" id="MZR22699.1"/>
    </source>
</evidence>
<dbReference type="OrthoDB" id="9803968at2"/>
<protein>
    <recommendedName>
        <fullName evidence="2">acetate--CoA ligase</fullName>
        <ecNumber evidence="2">6.2.1.1</ecNumber>
    </recommendedName>
</protein>
<dbReference type="Pfam" id="PF00501">
    <property type="entry name" value="AMP-binding"/>
    <property type="match status" value="1"/>
</dbReference>
<dbReference type="Gene3D" id="3.30.300.30">
    <property type="match status" value="1"/>
</dbReference>
<dbReference type="EMBL" id="WTVA01000004">
    <property type="protein sequence ID" value="MZR22699.1"/>
    <property type="molecule type" value="Genomic_DNA"/>
</dbReference>
<dbReference type="InterPro" id="IPR042099">
    <property type="entry name" value="ANL_N_sf"/>
</dbReference>
<dbReference type="InterPro" id="IPR025110">
    <property type="entry name" value="AMP-bd_C"/>
</dbReference>
<reference evidence="10 11" key="1">
    <citation type="journal article" date="2014" name="Int. J. Syst. Evol. Microbiol.">
        <title>Sneathiella chungangensis sp. nov., isolated from a marine sand, and emended description of the genus Sneathiella.</title>
        <authorList>
            <person name="Siamphan C."/>
            <person name="Kim H."/>
            <person name="Lee J.S."/>
            <person name="Kim W."/>
        </authorList>
    </citation>
    <scope>NUCLEOTIDE SEQUENCE [LARGE SCALE GENOMIC DNA]</scope>
    <source>
        <strain evidence="10 11">KCTC 32476</strain>
    </source>
</reference>
<accession>A0A845MFS9</accession>
<keyword evidence="11" id="KW-1185">Reference proteome</keyword>
<keyword evidence="4" id="KW-0547">Nucleotide-binding</keyword>
<feature type="domain" description="AMP-dependent synthetase/ligase" evidence="7">
    <location>
        <begin position="99"/>
        <end position="472"/>
    </location>
</feature>
<dbReference type="Proteomes" id="UP000445696">
    <property type="component" value="Unassembled WGS sequence"/>
</dbReference>
<dbReference type="GO" id="GO:0005524">
    <property type="term" value="F:ATP binding"/>
    <property type="evidence" value="ECO:0007669"/>
    <property type="project" value="UniProtKB-KW"/>
</dbReference>
<evidence type="ECO:0000256" key="2">
    <source>
        <dbReference type="ARBA" id="ARBA00013275"/>
    </source>
</evidence>
<comment type="caution">
    <text evidence="10">The sequence shown here is derived from an EMBL/GenBank/DDBJ whole genome shotgun (WGS) entry which is preliminary data.</text>
</comment>
<proteinExistence type="inferred from homology"/>
<evidence type="ECO:0000256" key="1">
    <source>
        <dbReference type="ARBA" id="ARBA00006432"/>
    </source>
</evidence>
<evidence type="ECO:0000256" key="5">
    <source>
        <dbReference type="ARBA" id="ARBA00022840"/>
    </source>
</evidence>
<evidence type="ECO:0000256" key="3">
    <source>
        <dbReference type="ARBA" id="ARBA00022598"/>
    </source>
</evidence>
<keyword evidence="6" id="KW-0007">Acetylation</keyword>
<keyword evidence="3" id="KW-0436">Ligase</keyword>
<dbReference type="PANTHER" id="PTHR24095:SF14">
    <property type="entry name" value="ACETYL-COENZYME A SYNTHETASE 1"/>
    <property type="match status" value="1"/>
</dbReference>
<dbReference type="InterPro" id="IPR020845">
    <property type="entry name" value="AMP-binding_CS"/>
</dbReference>
<sequence>MTSDVVWRPNAEIISNSNLVAFMERHGIGNYAELQQKAELEPEWFWEAILENIDFQAPYKELRDERRGPEFTSWCIGGKANIAQNCLARHKHTPIWESDAIVYEKEDGSTQTWTYQRLSDEVDALANGLREIGCSRGDVIGLYLPNLPEAFAAFLATAKIGAIVLPLFSGFGAAALTDRLKDAGASAIITVDGTIRRGRLVEMKSVVDEVATNLPQLERVIVLKRAICAGVETYDRDYNYDELIAKGTGASHIEETNADDPLMLMYTSGTTGKPKGTVHTHVGFLAKLILDMGLMLDLKSTDRLLWISDMGWLVGPLIAVGATNSGATTLIVEGGPDFPDAGRMWRLIDEHQISFLGLAPTIARSFMKADGAGVEDRKLSSLRVLVSTGEAWTADAWNWVFDKVCRRRIPILNYSGGTEVGGGILVGTVLHAMKPCAFTTAIPGMQADIVDETGKSVPDNVVGELVLRGSSMGLSRSLWQDDHRYLESYWQDFPGLWRQGDWAVRDDEGFWFILGRSDDTLKIAGKRTGPAEIEGLLAGTGMVAEAAVIGIPHSVKGQSVGCVVVLMPDCSWNKDLMDVLEAAVVEGLGAPYRPSFILPVADLPKTRNMKVMRRMVRAACLRENPGDTSSLINPEAVEEIKDAVKNAGLTKIING</sequence>
<feature type="domain" description="Acetyl-coenzyme A synthetase N-terminal" evidence="9">
    <location>
        <begin position="31"/>
        <end position="86"/>
    </location>
</feature>
<dbReference type="AlphaFoldDB" id="A0A845MFS9"/>
<dbReference type="PROSITE" id="PS00455">
    <property type="entry name" value="AMP_BINDING"/>
    <property type="match status" value="1"/>
</dbReference>
<evidence type="ECO:0000256" key="4">
    <source>
        <dbReference type="ARBA" id="ARBA00022741"/>
    </source>
</evidence>
<dbReference type="Gene3D" id="3.40.50.12780">
    <property type="entry name" value="N-terminal domain of ligase-like"/>
    <property type="match status" value="1"/>
</dbReference>